<protein>
    <submittedName>
        <fullName evidence="2">Uncharacterized protein</fullName>
    </submittedName>
</protein>
<reference evidence="2 3" key="1">
    <citation type="journal article" date="2016" name="Nat. Commun.">
        <title>Thousands of microbial genomes shed light on interconnected biogeochemical processes in an aquifer system.</title>
        <authorList>
            <person name="Anantharaman K."/>
            <person name="Brown C.T."/>
            <person name="Hug L.A."/>
            <person name="Sharon I."/>
            <person name="Castelle C.J."/>
            <person name="Probst A.J."/>
            <person name="Thomas B.C."/>
            <person name="Singh A."/>
            <person name="Wilkins M.J."/>
            <person name="Karaoz U."/>
            <person name="Brodie E.L."/>
            <person name="Williams K.H."/>
            <person name="Hubbard S.S."/>
            <person name="Banfield J.F."/>
        </authorList>
    </citation>
    <scope>NUCLEOTIDE SEQUENCE [LARGE SCALE GENOMIC DNA]</scope>
</reference>
<keyword evidence="1" id="KW-0812">Transmembrane</keyword>
<keyword evidence="1" id="KW-0472">Membrane</keyword>
<dbReference type="AlphaFoldDB" id="A0A1F7GGN3"/>
<sequence length="77" mass="9183">MKKTELKFFKKIDEVFFLEPNNLGSQTLTNFYHSMTSLLKRMPFLIILPLALFVALIFFLNFREIVVRFVTLLQYGF</sequence>
<evidence type="ECO:0000313" key="2">
    <source>
        <dbReference type="EMBL" id="OGK18073.1"/>
    </source>
</evidence>
<accession>A0A1F7GGN3</accession>
<comment type="caution">
    <text evidence="2">The sequence shown here is derived from an EMBL/GenBank/DDBJ whole genome shotgun (WGS) entry which is preliminary data.</text>
</comment>
<proteinExistence type="predicted"/>
<evidence type="ECO:0000256" key="1">
    <source>
        <dbReference type="SAM" id="Phobius"/>
    </source>
</evidence>
<dbReference type="EMBL" id="MFZI01000076">
    <property type="protein sequence ID" value="OGK18073.1"/>
    <property type="molecule type" value="Genomic_DNA"/>
</dbReference>
<evidence type="ECO:0000313" key="3">
    <source>
        <dbReference type="Proteomes" id="UP000177026"/>
    </source>
</evidence>
<name>A0A1F7GGN3_9BACT</name>
<feature type="transmembrane region" description="Helical" evidence="1">
    <location>
        <begin position="44"/>
        <end position="62"/>
    </location>
</feature>
<keyword evidence="1" id="KW-1133">Transmembrane helix</keyword>
<organism evidence="2 3">
    <name type="scientific">Candidatus Roizmanbacteria bacterium RIFCSPHIGHO2_01_FULL_39_8</name>
    <dbReference type="NCBI Taxonomy" id="1802033"/>
    <lineage>
        <taxon>Bacteria</taxon>
        <taxon>Candidatus Roizmaniibacteriota</taxon>
    </lineage>
</organism>
<gene>
    <name evidence="2" type="ORF">A2866_03010</name>
</gene>
<dbReference type="Proteomes" id="UP000177026">
    <property type="component" value="Unassembled WGS sequence"/>
</dbReference>